<sequence>MAFIDNQYCLILAGGKGQRLWPCSRENRPKQFIDFFGTGRTQIQQTWDRMAKVVSPDHIFLSTNVQYLDLVRQQLPELPDERILVEPILRNTAPSMAWANHRISELNDSAVMIVVPSDQIILNVESFLKDTRTAMSFAATHDSFVAMGVKPTRPEPGYGYIQINGIVEGNIHHMRSFTEKPDRDFAKIFMESGEFLWNTGIFVSNVRNTRTMFGKFLPPVLRGLDKQYPHATPDQEAAYMAEYFPSYPNISVEAGVLDKLENVCVMRCDFGWADLGTWHGIYEALPKNNDDNVVVDSEVYMENSHHNVVKLPEGRIGIISGLDGFIVAEKDNVLLICKKEDSSALVRKYVSEVQLKKGDAYV</sequence>
<dbReference type="GO" id="GO:0009298">
    <property type="term" value="P:GDP-mannose biosynthetic process"/>
    <property type="evidence" value="ECO:0007669"/>
    <property type="project" value="TreeGrafter"/>
</dbReference>
<feature type="domain" description="Nucleotidyl transferase" evidence="1">
    <location>
        <begin position="10"/>
        <end position="287"/>
    </location>
</feature>
<dbReference type="PANTHER" id="PTHR46390:SF1">
    <property type="entry name" value="MANNOSE-1-PHOSPHATE GUANYLYLTRANSFERASE"/>
    <property type="match status" value="1"/>
</dbReference>
<keyword evidence="2" id="KW-0808">Transferase</keyword>
<dbReference type="EC" id="2.7.7.22" evidence="2"/>
<dbReference type="EMBL" id="GL945017">
    <property type="protein sequence ID" value="EGN56070.1"/>
    <property type="molecule type" value="Genomic_DNA"/>
</dbReference>
<proteinExistence type="predicted"/>
<keyword evidence="2" id="KW-0548">Nucleotidyltransferase</keyword>
<dbReference type="PANTHER" id="PTHR46390">
    <property type="entry name" value="MANNOSE-1-PHOSPHATE GUANYLYLTRANSFERASE"/>
    <property type="match status" value="1"/>
</dbReference>
<protein>
    <submittedName>
        <fullName evidence="2">Mannose-1-phosphate guanylyltransferase (GDP)</fullName>
        <ecNumber evidence="2">2.7.7.22</ecNumber>
    </submittedName>
</protein>
<dbReference type="InterPro" id="IPR051161">
    <property type="entry name" value="Mannose-6P_isomerase_type2"/>
</dbReference>
<dbReference type="GO" id="GO:0008928">
    <property type="term" value="F:mannose-1-phosphate guanylyltransferase (GDP) activity"/>
    <property type="evidence" value="ECO:0007669"/>
    <property type="project" value="UniProtKB-EC"/>
</dbReference>
<dbReference type="Proteomes" id="UP000002772">
    <property type="component" value="Unassembled WGS sequence"/>
</dbReference>
<dbReference type="eggNOG" id="COG0836">
    <property type="taxonomic scope" value="Bacteria"/>
</dbReference>
<dbReference type="InterPro" id="IPR029044">
    <property type="entry name" value="Nucleotide-diphossugar_trans"/>
</dbReference>
<reference evidence="3" key="1">
    <citation type="journal article" date="2011" name="Stand. Genomic Sci.">
        <title>Non-contiguous finished genome sequence of the opportunistic oral pathogen Prevotella multisaccharivorax type strain (PPPA20).</title>
        <authorList>
            <person name="Pati A."/>
            <person name="Gronow S."/>
            <person name="Lu M."/>
            <person name="Lapidus A."/>
            <person name="Nolan M."/>
            <person name="Lucas S."/>
            <person name="Hammon N."/>
            <person name="Deshpande S."/>
            <person name="Cheng J.F."/>
            <person name="Tapia R."/>
            <person name="Han C."/>
            <person name="Goodwin L."/>
            <person name="Pitluck S."/>
            <person name="Liolios K."/>
            <person name="Pagani I."/>
            <person name="Mavromatis K."/>
            <person name="Mikhailova N."/>
            <person name="Huntemann M."/>
            <person name="Chen A."/>
            <person name="Palaniappan K."/>
            <person name="Land M."/>
            <person name="Hauser L."/>
            <person name="Detter J.C."/>
            <person name="Brambilla E.M."/>
            <person name="Rohde M."/>
            <person name="Goker M."/>
            <person name="Woyke T."/>
            <person name="Bristow J."/>
            <person name="Eisen J.A."/>
            <person name="Markowitz V."/>
            <person name="Hugenholtz P."/>
            <person name="Kyrpides N.C."/>
            <person name="Klenk H.P."/>
            <person name="Ivanova N."/>
        </authorList>
    </citation>
    <scope>NUCLEOTIDE SEQUENCE [LARGE SCALE GENOMIC DNA]</scope>
    <source>
        <strain evidence="3">DSM 17128</strain>
    </source>
</reference>
<dbReference type="STRING" id="688246.Premu_0594"/>
<dbReference type="HOGENOM" id="CLU_035527_0_1_10"/>
<dbReference type="RefSeq" id="WP_007572984.1">
    <property type="nucleotide sequence ID" value="NZ_BPTS01000001.1"/>
</dbReference>
<dbReference type="Pfam" id="PF00483">
    <property type="entry name" value="NTP_transferase"/>
    <property type="match status" value="1"/>
</dbReference>
<keyword evidence="3" id="KW-1185">Reference proteome</keyword>
<dbReference type="AlphaFoldDB" id="F8N5Q8"/>
<dbReference type="GO" id="GO:0004475">
    <property type="term" value="F:mannose-1-phosphate guanylyltransferase (GTP) activity"/>
    <property type="evidence" value="ECO:0007669"/>
    <property type="project" value="InterPro"/>
</dbReference>
<dbReference type="SUPFAM" id="SSF159283">
    <property type="entry name" value="Guanosine diphospho-D-mannose pyrophosphorylase/mannose-6-phosphate isomerase linker domain"/>
    <property type="match status" value="1"/>
</dbReference>
<dbReference type="Gene3D" id="3.90.550.10">
    <property type="entry name" value="Spore Coat Polysaccharide Biosynthesis Protein SpsA, Chain A"/>
    <property type="match status" value="1"/>
</dbReference>
<dbReference type="SUPFAM" id="SSF53448">
    <property type="entry name" value="Nucleotide-diphospho-sugar transferases"/>
    <property type="match status" value="1"/>
</dbReference>
<dbReference type="OrthoDB" id="9806359at2"/>
<dbReference type="InterPro" id="IPR005835">
    <property type="entry name" value="NTP_transferase_dom"/>
</dbReference>
<evidence type="ECO:0000259" key="1">
    <source>
        <dbReference type="Pfam" id="PF00483"/>
    </source>
</evidence>
<name>F8N5Q8_9BACT</name>
<evidence type="ECO:0000313" key="2">
    <source>
        <dbReference type="EMBL" id="EGN56070.1"/>
    </source>
</evidence>
<dbReference type="InterPro" id="IPR049577">
    <property type="entry name" value="GMPP_N"/>
</dbReference>
<accession>F8N5Q8</accession>
<dbReference type="CDD" id="cd02509">
    <property type="entry name" value="GDP-M1P_Guanylyltransferase"/>
    <property type="match status" value="1"/>
</dbReference>
<gene>
    <name evidence="2" type="ORF">Premu_0594</name>
</gene>
<organism evidence="2 3">
    <name type="scientific">Hallella multisaccharivorax DSM 17128</name>
    <dbReference type="NCBI Taxonomy" id="688246"/>
    <lineage>
        <taxon>Bacteria</taxon>
        <taxon>Pseudomonadati</taxon>
        <taxon>Bacteroidota</taxon>
        <taxon>Bacteroidia</taxon>
        <taxon>Bacteroidales</taxon>
        <taxon>Prevotellaceae</taxon>
        <taxon>Hallella</taxon>
    </lineage>
</organism>
<evidence type="ECO:0000313" key="3">
    <source>
        <dbReference type="Proteomes" id="UP000002772"/>
    </source>
</evidence>